<gene>
    <name evidence="2" type="ORF">H9Q19_05320</name>
</gene>
<dbReference type="GeneID" id="301705025"/>
<evidence type="ECO:0000313" key="3">
    <source>
        <dbReference type="Proteomes" id="UP000680625"/>
    </source>
</evidence>
<dbReference type="EMBL" id="CP060791">
    <property type="protein sequence ID" value="QVE49099.1"/>
    <property type="molecule type" value="Genomic_DNA"/>
</dbReference>
<protein>
    <recommendedName>
        <fullName evidence="4">Adherence factor</fullName>
    </recommendedName>
</protein>
<keyword evidence="1" id="KW-0472">Membrane</keyword>
<sequence>MSKRGASTVLENMVERVDDFCSSLGCFSKRVQIITVEKCGLVFKSSYERLVIDPEESDLNLIIRTLAIILIIPMIVLLFIKLILRFVLFCKYGFTAIERIEVKPSNPTVPAGISFLSSVTFSPTYLKEMSDMGRSTILEKAIERIDALCTNIGCLAKHVHVITAKKDRLVFETSPSEFAIDESEPKLLRFIKAIAIILIIPIILLLVVKFVLRLALFCKYGTQGLEHIEVEQPKPTIPEAIKQPIKPIVKPAPTPPIIRRSPLSDSEIESRYLTPRVTQDNRDLMCEIFRLLLYGCDRDKLEQMQIRTCGEVGIHKRFSFYTQKGNMQRFTFTYVPGTYVPPGGVIGMPIHEGVFRSVDEATFKFYADRCLNSLMAQIDLASMRQRGVDAIRKRMRELNVEALSEVQFVSLRKKLVCERNLPIVAIASLEEVPCYHNGVLVGHAGIIVEEML</sequence>
<dbReference type="Proteomes" id="UP000680625">
    <property type="component" value="Chromosome"/>
</dbReference>
<dbReference type="RefSeq" id="WP_213241014.1">
    <property type="nucleotide sequence ID" value="NZ_CP060791.1"/>
</dbReference>
<organism evidence="2 3">
    <name type="scientific">Chlamydia crocodili</name>
    <dbReference type="NCBI Taxonomy" id="2766982"/>
    <lineage>
        <taxon>Bacteria</taxon>
        <taxon>Pseudomonadati</taxon>
        <taxon>Chlamydiota</taxon>
        <taxon>Chlamydiia</taxon>
        <taxon>Chlamydiales</taxon>
        <taxon>Chlamydiaceae</taxon>
        <taxon>Chlamydia/Chlamydophila group</taxon>
        <taxon>Chlamydia</taxon>
    </lineage>
</organism>
<keyword evidence="1" id="KW-1133">Transmembrane helix</keyword>
<proteinExistence type="predicted"/>
<feature type="transmembrane region" description="Helical" evidence="1">
    <location>
        <begin position="193"/>
        <end position="212"/>
    </location>
</feature>
<keyword evidence="3" id="KW-1185">Reference proteome</keyword>
<reference evidence="2 3" key="1">
    <citation type="submission" date="2020-08" db="EMBL/GenBank/DDBJ databases">
        <title>Isolation and characterization of novel Chlamydia from Siamese crocodiles (Crocodylus siamensis).</title>
        <authorList>
            <person name="Sariya L."/>
        </authorList>
    </citation>
    <scope>NUCLEOTIDE SEQUENCE [LARGE SCALE GENOMIC DNA]</scope>
    <source>
        <strain evidence="2 3">No. 12</strain>
    </source>
</reference>
<name>A0ABX8CDL1_9CHLA</name>
<evidence type="ECO:0000313" key="2">
    <source>
        <dbReference type="EMBL" id="QVE49099.1"/>
    </source>
</evidence>
<evidence type="ECO:0008006" key="4">
    <source>
        <dbReference type="Google" id="ProtNLM"/>
    </source>
</evidence>
<keyword evidence="1" id="KW-0812">Transmembrane</keyword>
<accession>A0ABX8CDL1</accession>
<feature type="transmembrane region" description="Helical" evidence="1">
    <location>
        <begin position="61"/>
        <end position="84"/>
    </location>
</feature>
<evidence type="ECO:0000256" key="1">
    <source>
        <dbReference type="SAM" id="Phobius"/>
    </source>
</evidence>